<dbReference type="AlphaFoldDB" id="A0A4S4FVX6"/>
<name>A0A4S4FVX6_9MICO</name>
<evidence type="ECO:0000259" key="1">
    <source>
        <dbReference type="SMART" id="SM00418"/>
    </source>
</evidence>
<dbReference type="InterPro" id="IPR001845">
    <property type="entry name" value="HTH_ArsR_DNA-bd_dom"/>
</dbReference>
<sequence length="328" mass="35861">MVSYQLTDADLGGVRFGLSPLCELGLSLRAIKDPSRFPLQLPWLRRTEDARALLDTPTLMALIDERFWTPEFLNPRPTSPLTRIDDEFAVLSRTRTSIFLRDLDALHGGIPPALLGDPRLALRRVVDALRALWDSCFAPYWPRMRTVLEADVAYRGRQIAQSGLGPMLNGLSETVSFSGDLVSVRLASASERLQRTDGQGLTLVPTMFTRRGSAPVGDGPPMIMYPARGQGALWETERVASPAAVEGVLGRVRTSLLTALAEPATSTELGVRFDVTTSAVNQHLRALRDAGLLTSTRYGRSVLYFRSELGSSLLGAGHRSDAHHGRTA</sequence>
<proteinExistence type="predicted"/>
<gene>
    <name evidence="2" type="ORF">E6C70_09575</name>
</gene>
<keyword evidence="3" id="KW-1185">Reference proteome</keyword>
<dbReference type="CDD" id="cd00090">
    <property type="entry name" value="HTH_ARSR"/>
    <property type="match status" value="1"/>
</dbReference>
<dbReference type="OrthoDB" id="3460651at2"/>
<evidence type="ECO:0000313" key="3">
    <source>
        <dbReference type="Proteomes" id="UP000307380"/>
    </source>
</evidence>
<dbReference type="InterPro" id="IPR036388">
    <property type="entry name" value="WH-like_DNA-bd_sf"/>
</dbReference>
<dbReference type="RefSeq" id="WP_136424296.1">
    <property type="nucleotide sequence ID" value="NZ_SSSN01000005.1"/>
</dbReference>
<dbReference type="SMART" id="SM00418">
    <property type="entry name" value="HTH_ARSR"/>
    <property type="match status" value="1"/>
</dbReference>
<dbReference type="Proteomes" id="UP000307380">
    <property type="component" value="Unassembled WGS sequence"/>
</dbReference>
<dbReference type="Pfam" id="PF19361">
    <property type="entry name" value="DUF5937"/>
    <property type="match status" value="1"/>
</dbReference>
<dbReference type="Pfam" id="PF12840">
    <property type="entry name" value="HTH_20"/>
    <property type="match status" value="1"/>
</dbReference>
<dbReference type="InterPro" id="IPR045981">
    <property type="entry name" value="DUF5937"/>
</dbReference>
<evidence type="ECO:0000313" key="2">
    <source>
        <dbReference type="EMBL" id="THG34498.1"/>
    </source>
</evidence>
<reference evidence="2 3" key="1">
    <citation type="submission" date="2019-04" db="EMBL/GenBank/DDBJ databases">
        <authorList>
            <person name="Jiang L."/>
        </authorList>
    </citation>
    <scope>NUCLEOTIDE SEQUENCE [LARGE SCALE GENOMIC DNA]</scope>
    <source>
        <strain evidence="2 3">YIM 131861</strain>
    </source>
</reference>
<accession>A0A4S4FVX6</accession>
<dbReference type="SUPFAM" id="SSF46785">
    <property type="entry name" value="Winged helix' DNA-binding domain"/>
    <property type="match status" value="1"/>
</dbReference>
<organism evidence="2 3">
    <name type="scientific">Orlajensenia flava</name>
    <dbReference type="NCBI Taxonomy" id="2565934"/>
    <lineage>
        <taxon>Bacteria</taxon>
        <taxon>Bacillati</taxon>
        <taxon>Actinomycetota</taxon>
        <taxon>Actinomycetes</taxon>
        <taxon>Micrococcales</taxon>
        <taxon>Microbacteriaceae</taxon>
        <taxon>Orlajensenia</taxon>
    </lineage>
</organism>
<feature type="domain" description="HTH arsR-type" evidence="1">
    <location>
        <begin position="247"/>
        <end position="318"/>
    </location>
</feature>
<protein>
    <submittedName>
        <fullName evidence="2">Helix-turn-helix transcriptional regulator</fullName>
    </submittedName>
</protein>
<comment type="caution">
    <text evidence="2">The sequence shown here is derived from an EMBL/GenBank/DDBJ whole genome shotgun (WGS) entry which is preliminary data.</text>
</comment>
<dbReference type="EMBL" id="SSSN01000005">
    <property type="protein sequence ID" value="THG34498.1"/>
    <property type="molecule type" value="Genomic_DNA"/>
</dbReference>
<dbReference type="GO" id="GO:0003700">
    <property type="term" value="F:DNA-binding transcription factor activity"/>
    <property type="evidence" value="ECO:0007669"/>
    <property type="project" value="InterPro"/>
</dbReference>
<dbReference type="InterPro" id="IPR011991">
    <property type="entry name" value="ArsR-like_HTH"/>
</dbReference>
<dbReference type="Gene3D" id="1.10.10.10">
    <property type="entry name" value="Winged helix-like DNA-binding domain superfamily/Winged helix DNA-binding domain"/>
    <property type="match status" value="1"/>
</dbReference>
<dbReference type="InterPro" id="IPR036390">
    <property type="entry name" value="WH_DNA-bd_sf"/>
</dbReference>